<comment type="pathway">
    <text evidence="1 7">Cell wall biogenesis; peptidoglycan biosynthesis.</text>
</comment>
<organism evidence="10 11">
    <name type="scientific">Agrobacterium tomkonis CFBP 6623</name>
    <dbReference type="NCBI Taxonomy" id="1183432"/>
    <lineage>
        <taxon>Bacteria</taxon>
        <taxon>Pseudomonadati</taxon>
        <taxon>Pseudomonadota</taxon>
        <taxon>Alphaproteobacteria</taxon>
        <taxon>Hyphomicrobiales</taxon>
        <taxon>Rhizobiaceae</taxon>
        <taxon>Rhizobium/Agrobacterium group</taxon>
        <taxon>Agrobacterium</taxon>
        <taxon>Agrobacterium tumefaciens complex</taxon>
    </lineage>
</organism>
<dbReference type="PROSITE" id="PS52029">
    <property type="entry name" value="LD_TPASE"/>
    <property type="match status" value="1"/>
</dbReference>
<feature type="signal peptide" evidence="8">
    <location>
        <begin position="1"/>
        <end position="30"/>
    </location>
</feature>
<dbReference type="GO" id="GO:0071555">
    <property type="term" value="P:cell wall organization"/>
    <property type="evidence" value="ECO:0007669"/>
    <property type="project" value="UniProtKB-UniRule"/>
</dbReference>
<dbReference type="NCBIfam" id="NF004785">
    <property type="entry name" value="PRK06132.1-2"/>
    <property type="match status" value="1"/>
</dbReference>
<gene>
    <name evidence="10" type="ORF">AGR3A_Cc260180</name>
</gene>
<reference evidence="11" key="1">
    <citation type="submission" date="2016-01" db="EMBL/GenBank/DDBJ databases">
        <authorList>
            <person name="Regsiter A."/>
            <person name="william w."/>
        </authorList>
    </citation>
    <scope>NUCLEOTIDE SEQUENCE [LARGE SCALE GENOMIC DNA]</scope>
    <source>
        <strain evidence="11">CFBP 6623</strain>
    </source>
</reference>
<dbReference type="PIRSF" id="PIRSF029342">
    <property type="entry name" value="UCP029342_ErfK/YbiS/YcfS/YnhG"/>
    <property type="match status" value="1"/>
</dbReference>
<keyword evidence="6 7" id="KW-0961">Cell wall biogenesis/degradation</keyword>
<dbReference type="UniPathway" id="UPA00219"/>
<dbReference type="AlphaFoldDB" id="A0A1S7PK06"/>
<keyword evidence="3" id="KW-0808">Transferase</keyword>
<dbReference type="GO" id="GO:0005576">
    <property type="term" value="C:extracellular region"/>
    <property type="evidence" value="ECO:0007669"/>
    <property type="project" value="TreeGrafter"/>
</dbReference>
<evidence type="ECO:0000256" key="5">
    <source>
        <dbReference type="ARBA" id="ARBA00022984"/>
    </source>
</evidence>
<feature type="active site" description="Nucleophile" evidence="7">
    <location>
        <position position="121"/>
    </location>
</feature>
<dbReference type="GO" id="GO:0016740">
    <property type="term" value="F:transferase activity"/>
    <property type="evidence" value="ECO:0007669"/>
    <property type="project" value="UniProtKB-KW"/>
</dbReference>
<dbReference type="InterPro" id="IPR016915">
    <property type="entry name" value="UCP029342"/>
</dbReference>
<dbReference type="NCBIfam" id="NF004786">
    <property type="entry name" value="PRK06132.1-3"/>
    <property type="match status" value="1"/>
</dbReference>
<dbReference type="GO" id="GO:0018104">
    <property type="term" value="P:peptidoglycan-protein cross-linking"/>
    <property type="evidence" value="ECO:0007669"/>
    <property type="project" value="TreeGrafter"/>
</dbReference>
<keyword evidence="8" id="KW-0732">Signal</keyword>
<dbReference type="GO" id="GO:0008360">
    <property type="term" value="P:regulation of cell shape"/>
    <property type="evidence" value="ECO:0007669"/>
    <property type="project" value="UniProtKB-UniRule"/>
</dbReference>
<evidence type="ECO:0000259" key="9">
    <source>
        <dbReference type="PROSITE" id="PS52029"/>
    </source>
</evidence>
<evidence type="ECO:0000256" key="6">
    <source>
        <dbReference type="ARBA" id="ARBA00023316"/>
    </source>
</evidence>
<feature type="domain" description="L,D-TPase catalytic" evidence="9">
    <location>
        <begin position="36"/>
        <end position="145"/>
    </location>
</feature>
<accession>A0A1S7PK06</accession>
<comment type="similarity">
    <text evidence="2">Belongs to the YkuD family.</text>
</comment>
<feature type="active site" description="Proton donor/acceptor" evidence="7">
    <location>
        <position position="108"/>
    </location>
</feature>
<dbReference type="InterPro" id="IPR036366">
    <property type="entry name" value="PGBDSf"/>
</dbReference>
<name>A0A1S7PK06_9HYPH</name>
<evidence type="ECO:0000313" key="11">
    <source>
        <dbReference type="Proteomes" id="UP000191988"/>
    </source>
</evidence>
<protein>
    <recommendedName>
        <fullName evidence="9">L,D-TPase catalytic domain-containing protein</fullName>
    </recommendedName>
</protein>
<dbReference type="Pfam" id="PF03734">
    <property type="entry name" value="YkuD"/>
    <property type="match status" value="1"/>
</dbReference>
<dbReference type="STRING" id="1183432.AGR3A_Cc260180"/>
<dbReference type="CDD" id="cd16913">
    <property type="entry name" value="YkuD_like"/>
    <property type="match status" value="1"/>
</dbReference>
<keyword evidence="4 7" id="KW-0133">Cell shape</keyword>
<dbReference type="InterPro" id="IPR050979">
    <property type="entry name" value="LD-transpeptidase"/>
</dbReference>
<dbReference type="Proteomes" id="UP000191988">
    <property type="component" value="Unassembled WGS sequence"/>
</dbReference>
<sequence>MHVVYCVMSLRLRLLTGMLSASILAFPALAADSRSLQILVSKSDQSLSLYENGEIIATSKVSTGKAGHETPSGIFSILEKRKYHESNIYSAAPMPFMQRLTWSGIALHEGKVPNYAASHGCVRLPSKFAKSLFGDTQTGVHVIITDRPVSLRFVQHPALFEPRDDADDGKLLLSDVELRPATFDAALGTVEVAINEKTQALKPAVKAKAASPLRILITRRGERERVMDIQAVLTRLGFDAGSADGYAGEMTVSAVNGFKRWKGLKTTGPLLTDAFVMALYESAGENHPPNGQIMVRQDFKPLFEAPIDIRDPEVALGTHFFEAVAVDRAAGTAEWNGVTLENHLPNAARKRLGITIAEAPGGFDQLSAVLGRLDIPADIRSRIEQELSTGSSLTVSDLSHQMETGTGTDFITVTKEGPV</sequence>
<evidence type="ECO:0000256" key="3">
    <source>
        <dbReference type="ARBA" id="ARBA00022679"/>
    </source>
</evidence>
<dbReference type="GO" id="GO:0071972">
    <property type="term" value="F:peptidoglycan L,D-transpeptidase activity"/>
    <property type="evidence" value="ECO:0007669"/>
    <property type="project" value="TreeGrafter"/>
</dbReference>
<dbReference type="SUPFAM" id="SSF47090">
    <property type="entry name" value="PGBD-like"/>
    <property type="match status" value="1"/>
</dbReference>
<proteinExistence type="inferred from homology"/>
<dbReference type="InterPro" id="IPR002477">
    <property type="entry name" value="Peptidoglycan-bd-like"/>
</dbReference>
<evidence type="ECO:0000256" key="1">
    <source>
        <dbReference type="ARBA" id="ARBA00004752"/>
    </source>
</evidence>
<dbReference type="SUPFAM" id="SSF141523">
    <property type="entry name" value="L,D-transpeptidase catalytic domain-like"/>
    <property type="match status" value="1"/>
</dbReference>
<dbReference type="PANTHER" id="PTHR30582:SF2">
    <property type="entry name" value="L,D-TRANSPEPTIDASE YCIB-RELATED"/>
    <property type="match status" value="1"/>
</dbReference>
<evidence type="ECO:0000256" key="2">
    <source>
        <dbReference type="ARBA" id="ARBA00005992"/>
    </source>
</evidence>
<dbReference type="EMBL" id="FBWK01000019">
    <property type="protein sequence ID" value="CUX22511.1"/>
    <property type="molecule type" value="Genomic_DNA"/>
</dbReference>
<evidence type="ECO:0000256" key="8">
    <source>
        <dbReference type="SAM" id="SignalP"/>
    </source>
</evidence>
<dbReference type="InterPro" id="IPR036365">
    <property type="entry name" value="PGBD-like_sf"/>
</dbReference>
<dbReference type="InterPro" id="IPR038063">
    <property type="entry name" value="Transpep_catalytic_dom"/>
</dbReference>
<dbReference type="Gene3D" id="2.40.440.10">
    <property type="entry name" value="L,D-transpeptidase catalytic domain-like"/>
    <property type="match status" value="1"/>
</dbReference>
<evidence type="ECO:0000313" key="10">
    <source>
        <dbReference type="EMBL" id="CUX22511.1"/>
    </source>
</evidence>
<dbReference type="Gene3D" id="1.10.101.10">
    <property type="entry name" value="PGBD-like superfamily/PGBD"/>
    <property type="match status" value="1"/>
</dbReference>
<keyword evidence="5 7" id="KW-0573">Peptidoglycan synthesis</keyword>
<feature type="chain" id="PRO_5012594024" description="L,D-TPase catalytic domain-containing protein" evidence="8">
    <location>
        <begin position="31"/>
        <end position="419"/>
    </location>
</feature>
<evidence type="ECO:0000256" key="7">
    <source>
        <dbReference type="PROSITE-ProRule" id="PRU01373"/>
    </source>
</evidence>
<dbReference type="PANTHER" id="PTHR30582">
    <property type="entry name" value="L,D-TRANSPEPTIDASE"/>
    <property type="match status" value="1"/>
</dbReference>
<dbReference type="InterPro" id="IPR005490">
    <property type="entry name" value="LD_TPept_cat_dom"/>
</dbReference>
<keyword evidence="11" id="KW-1185">Reference proteome</keyword>
<evidence type="ECO:0000256" key="4">
    <source>
        <dbReference type="ARBA" id="ARBA00022960"/>
    </source>
</evidence>
<dbReference type="Pfam" id="PF01471">
    <property type="entry name" value="PG_binding_1"/>
    <property type="match status" value="1"/>
</dbReference>